<dbReference type="GO" id="GO:0007018">
    <property type="term" value="P:microtubule-based movement"/>
    <property type="evidence" value="ECO:0007669"/>
    <property type="project" value="InterPro"/>
</dbReference>
<dbReference type="GO" id="GO:0005634">
    <property type="term" value="C:nucleus"/>
    <property type="evidence" value="ECO:0007669"/>
    <property type="project" value="TreeGrafter"/>
</dbReference>
<protein>
    <recommendedName>
        <fullName evidence="17">Kinesin motor domain-containing protein</fullName>
    </recommendedName>
</protein>
<keyword evidence="2" id="KW-0963">Cytoplasm</keyword>
<keyword evidence="3" id="KW-0597">Phosphoprotein</keyword>
<reference evidence="18 19" key="1">
    <citation type="submission" date="2017-06" db="EMBL/GenBank/DDBJ databases">
        <title>Draft genome sequence of a variant of Elsinoe murrayae.</title>
        <authorList>
            <person name="Cheng Q."/>
        </authorList>
    </citation>
    <scope>NUCLEOTIDE SEQUENCE [LARGE SCALE GENOMIC DNA]</scope>
    <source>
        <strain evidence="18 19">CQ-2017a</strain>
    </source>
</reference>
<evidence type="ECO:0000256" key="1">
    <source>
        <dbReference type="ARBA" id="ARBA00004245"/>
    </source>
</evidence>
<evidence type="ECO:0000259" key="17">
    <source>
        <dbReference type="PROSITE" id="PS50067"/>
    </source>
</evidence>
<evidence type="ECO:0000256" key="11">
    <source>
        <dbReference type="ARBA" id="ARBA00023212"/>
    </source>
</evidence>
<dbReference type="InterPro" id="IPR001752">
    <property type="entry name" value="Kinesin_motor_dom"/>
</dbReference>
<feature type="coiled-coil region" evidence="15">
    <location>
        <begin position="417"/>
        <end position="444"/>
    </location>
</feature>
<gene>
    <name evidence="18" type="ORF">CAC42_498</name>
</gene>
<dbReference type="PANTHER" id="PTHR47970:SF12">
    <property type="entry name" value="KINESIN FAMILY MEMBER 11"/>
    <property type="match status" value="1"/>
</dbReference>
<dbReference type="SUPFAM" id="SSF52540">
    <property type="entry name" value="P-loop containing nucleoside triphosphate hydrolases"/>
    <property type="match status" value="1"/>
</dbReference>
<evidence type="ECO:0000256" key="3">
    <source>
        <dbReference type="ARBA" id="ARBA00022553"/>
    </source>
</evidence>
<feature type="coiled-coil region" evidence="15">
    <location>
        <begin position="728"/>
        <end position="762"/>
    </location>
</feature>
<proteinExistence type="inferred from homology"/>
<evidence type="ECO:0000313" key="19">
    <source>
        <dbReference type="Proteomes" id="UP000243797"/>
    </source>
</evidence>
<dbReference type="Gene3D" id="3.40.850.10">
    <property type="entry name" value="Kinesin motor domain"/>
    <property type="match status" value="1"/>
</dbReference>
<keyword evidence="8 14" id="KW-0067">ATP-binding</keyword>
<dbReference type="GO" id="GO:0051301">
    <property type="term" value="P:cell division"/>
    <property type="evidence" value="ECO:0007669"/>
    <property type="project" value="UniProtKB-KW"/>
</dbReference>
<keyword evidence="7" id="KW-0498">Mitosis</keyword>
<dbReference type="Pfam" id="PF13931">
    <property type="entry name" value="Microtub_bind"/>
    <property type="match status" value="1"/>
</dbReference>
<dbReference type="STRING" id="2082308.A0A2K1R3N7"/>
<dbReference type="EMBL" id="NKHZ01000001">
    <property type="protein sequence ID" value="PNS21900.1"/>
    <property type="molecule type" value="Genomic_DNA"/>
</dbReference>
<keyword evidence="12" id="KW-0131">Cell cycle</keyword>
<feature type="compositionally biased region" description="Low complexity" evidence="16">
    <location>
        <begin position="36"/>
        <end position="48"/>
    </location>
</feature>
<evidence type="ECO:0000256" key="8">
    <source>
        <dbReference type="ARBA" id="ARBA00022840"/>
    </source>
</evidence>
<evidence type="ECO:0000256" key="12">
    <source>
        <dbReference type="ARBA" id="ARBA00023306"/>
    </source>
</evidence>
<keyword evidence="6 14" id="KW-0547">Nucleotide-binding</keyword>
<comment type="similarity">
    <text evidence="13">Belongs to the TRAFAC class myosin-kinesin ATPase superfamily. Kinesin family. KIN-5/BimC subfamily.</text>
</comment>
<evidence type="ECO:0000256" key="13">
    <source>
        <dbReference type="ARBA" id="ARBA00034704"/>
    </source>
</evidence>
<feature type="compositionally biased region" description="Polar residues" evidence="16">
    <location>
        <begin position="1195"/>
        <end position="1207"/>
    </location>
</feature>
<feature type="binding site" evidence="14">
    <location>
        <begin position="158"/>
        <end position="165"/>
    </location>
    <ligand>
        <name>ATP</name>
        <dbReference type="ChEBI" id="CHEBI:30616"/>
    </ligand>
</feature>
<keyword evidence="4" id="KW-0132">Cell division</keyword>
<dbReference type="PROSITE" id="PS00411">
    <property type="entry name" value="KINESIN_MOTOR_1"/>
    <property type="match status" value="1"/>
</dbReference>
<evidence type="ECO:0000313" key="18">
    <source>
        <dbReference type="EMBL" id="PNS21900.1"/>
    </source>
</evidence>
<feature type="compositionally biased region" description="Low complexity" evidence="16">
    <location>
        <begin position="1149"/>
        <end position="1182"/>
    </location>
</feature>
<feature type="compositionally biased region" description="Basic residues" evidence="16">
    <location>
        <begin position="1026"/>
        <end position="1037"/>
    </location>
</feature>
<dbReference type="FunCoup" id="A0A2K1R3N7">
    <property type="interactions" value="983"/>
</dbReference>
<dbReference type="InterPro" id="IPR047241">
    <property type="entry name" value="KIF11-like_kin_motor_dom"/>
</dbReference>
<evidence type="ECO:0000256" key="14">
    <source>
        <dbReference type="PROSITE-ProRule" id="PRU00283"/>
    </source>
</evidence>
<evidence type="ECO:0000256" key="16">
    <source>
        <dbReference type="SAM" id="MobiDB-lite"/>
    </source>
</evidence>
<keyword evidence="19" id="KW-1185">Reference proteome</keyword>
<evidence type="ECO:0000256" key="5">
    <source>
        <dbReference type="ARBA" id="ARBA00022701"/>
    </source>
</evidence>
<evidence type="ECO:0000256" key="2">
    <source>
        <dbReference type="ARBA" id="ARBA00022490"/>
    </source>
</evidence>
<sequence length="1270" mass="138396">MAHRKSNARQPIMRPPPSRAQSATPTFDGRKSPANSVTTTTSVPTKSPARSVNGGLKRKERDFDQDTDQETNINVVVRCRGRNDREVRENSGVVVSTSGVKGSKVDLSMGPSALSNKTYNFDKVFSPAADQEMLFNEVVSPILDEVLGGFNCTIFAYGQTGTGKTYTMSGDITDVQPLPEAAGIIPRVLYSLFDRLKDDEGETSVKCSFIELYNEELRDLLSQEENSKLKIYDDNSKKGQTTTLVQGMEESHIKSASKGLELLKSGSYKRQVAATKCNDLSSRSHTVFTITVYMKKTSDTGEDFVSAGKLNLVDLAGSENIQRSGAENKRAAEAGLINKSLLTLGRVINALVEKSTHIPYRESKLTRLLQDSLGGRTKTCIIATLSPAKSNLEETISTLDYAFRAKNIKNKPQANAMVSKKTMLKEFTAEIEKLKGELMATRQRNGVYLTQEAFEEITTESESRRILSEEQRDKIELMESSLRNKVQELFTLTNSFSSLKKDNEATRMNLDGTKSLLEKTEIVLSHTKKNLAEESFVRKAHQETEIQLLGLGGDLLSTLDTTTGDIRGLHAKLRRRSALHCSNKDAWGSRRTNMIQSVDSLDVRMEQLRNQQESLLQNLSSRMQGFVTDELQELQQSQDFLADKVDSFQKSQAEVNVQTTKAKDDMDSVLTEIRTLRGDVKEKVGAGMQDLSAAAQRISAGISSELEAFHTQLHGSYSSLGREFKSIFEDVTRQMNEHKAEVERLQLELVNANNALLESQAASRQTLVRAMATERTTAAEERNELLQQIGSLIQNSAVKQEERVQSHIEALNTAACTSETTHSAAQANYTSSMASWSGSSASLISQLLSSREAIKSKIKSDWSLANSTSDAIKSTTQAVHSQTLDIVNAQMTAMDSQLSSLDEIISRVKAQNETHHAAHADSLSHLAHNVTESYASIGAHMSSSYTRTQSLNTDLSSRADDLGATFPLLTTEGPLRAALAAIKSEIAAHDLTEYTPTGTTPSKQVYTYPTALPRTAARDDLIERMHHHHQHHHRGTKSPRLDLDVDLDPRSSPKKSPSKDRERGMDVFVDGARVATAVTETASAPAHMGGAQHRVLSRSSSLRDLDPNRSVAAAQAALSTPATPIGETMEGVVVAVATGIDDRDGGAGAANTTTASATATPTPTPTATATTTTTTATATAPGPKEERNGPGSKLPTFSRSVTASSLPDSRKRGTKDKEKEGRKRMTVAAVGGQENLVPGLVGKELGREMSVGLVEGRERRSGRLRGRGSD</sequence>
<dbReference type="InterPro" id="IPR047149">
    <property type="entry name" value="KIF11-like"/>
</dbReference>
<dbReference type="InterPro" id="IPR019821">
    <property type="entry name" value="Kinesin_motor_CS"/>
</dbReference>
<dbReference type="Pfam" id="PF00225">
    <property type="entry name" value="Kinesin"/>
    <property type="match status" value="1"/>
</dbReference>
<comment type="caution">
    <text evidence="18">The sequence shown here is derived from an EMBL/GenBank/DDBJ whole genome shotgun (WGS) entry which is preliminary data.</text>
</comment>
<organism evidence="18 19">
    <name type="scientific">Sphaceloma murrayae</name>
    <dbReference type="NCBI Taxonomy" id="2082308"/>
    <lineage>
        <taxon>Eukaryota</taxon>
        <taxon>Fungi</taxon>
        <taxon>Dikarya</taxon>
        <taxon>Ascomycota</taxon>
        <taxon>Pezizomycotina</taxon>
        <taxon>Dothideomycetes</taxon>
        <taxon>Dothideomycetidae</taxon>
        <taxon>Myriangiales</taxon>
        <taxon>Elsinoaceae</taxon>
        <taxon>Sphaceloma</taxon>
    </lineage>
</organism>
<dbReference type="GO" id="GO:0072686">
    <property type="term" value="C:mitotic spindle"/>
    <property type="evidence" value="ECO:0007669"/>
    <property type="project" value="TreeGrafter"/>
</dbReference>
<dbReference type="GO" id="GO:0005524">
    <property type="term" value="F:ATP binding"/>
    <property type="evidence" value="ECO:0007669"/>
    <property type="project" value="UniProtKB-UniRule"/>
</dbReference>
<dbReference type="FunFam" id="3.40.850.10:FF:000051">
    <property type="entry name" value="Kinesin-like protein bimC"/>
    <property type="match status" value="1"/>
</dbReference>
<name>A0A2K1R3N7_9PEZI</name>
<dbReference type="CDD" id="cd01364">
    <property type="entry name" value="KISc_BimC_Eg5"/>
    <property type="match status" value="1"/>
</dbReference>
<dbReference type="Proteomes" id="UP000243797">
    <property type="component" value="Unassembled WGS sequence"/>
</dbReference>
<evidence type="ECO:0000256" key="15">
    <source>
        <dbReference type="SAM" id="Coils"/>
    </source>
</evidence>
<feature type="domain" description="Kinesin motor" evidence="17">
    <location>
        <begin position="72"/>
        <end position="408"/>
    </location>
</feature>
<dbReference type="InterPro" id="IPR025901">
    <property type="entry name" value="Kinesin-assoc_MT-bd_dom"/>
</dbReference>
<keyword evidence="9 15" id="KW-0175">Coiled coil</keyword>
<keyword evidence="10 14" id="KW-0505">Motor protein</keyword>
<dbReference type="AlphaFoldDB" id="A0A2K1R3N7"/>
<feature type="region of interest" description="Disordered" evidence="16">
    <location>
        <begin position="1"/>
        <end position="69"/>
    </location>
</feature>
<evidence type="ECO:0000256" key="9">
    <source>
        <dbReference type="ARBA" id="ARBA00023054"/>
    </source>
</evidence>
<evidence type="ECO:0000256" key="7">
    <source>
        <dbReference type="ARBA" id="ARBA00022776"/>
    </source>
</evidence>
<dbReference type="InParanoid" id="A0A2K1R3N7"/>
<feature type="compositionally biased region" description="Basic and acidic residues" evidence="16">
    <location>
        <begin position="1039"/>
        <end position="1065"/>
    </location>
</feature>
<dbReference type="GO" id="GO:0008574">
    <property type="term" value="F:plus-end-directed microtubule motor activity"/>
    <property type="evidence" value="ECO:0007669"/>
    <property type="project" value="TreeGrafter"/>
</dbReference>
<dbReference type="PROSITE" id="PS50067">
    <property type="entry name" value="KINESIN_MOTOR_2"/>
    <property type="match status" value="1"/>
</dbReference>
<dbReference type="GO" id="GO:0000073">
    <property type="term" value="P:initial mitotic spindle pole body separation"/>
    <property type="evidence" value="ECO:0007669"/>
    <property type="project" value="UniProtKB-ARBA"/>
</dbReference>
<dbReference type="OrthoDB" id="3176171at2759"/>
<dbReference type="PRINTS" id="PR00380">
    <property type="entry name" value="KINESINHEAVY"/>
</dbReference>
<feature type="region of interest" description="Disordered" evidence="16">
    <location>
        <begin position="1026"/>
        <end position="1065"/>
    </location>
</feature>
<feature type="region of interest" description="Disordered" evidence="16">
    <location>
        <begin position="1142"/>
        <end position="1231"/>
    </location>
</feature>
<dbReference type="GO" id="GO:0005876">
    <property type="term" value="C:spindle microtubule"/>
    <property type="evidence" value="ECO:0007669"/>
    <property type="project" value="TreeGrafter"/>
</dbReference>
<keyword evidence="5" id="KW-0493">Microtubule</keyword>
<dbReference type="SMART" id="SM00129">
    <property type="entry name" value="KISc"/>
    <property type="match status" value="1"/>
</dbReference>
<dbReference type="InterPro" id="IPR036961">
    <property type="entry name" value="Kinesin_motor_dom_sf"/>
</dbReference>
<evidence type="ECO:0000256" key="4">
    <source>
        <dbReference type="ARBA" id="ARBA00022618"/>
    </source>
</evidence>
<keyword evidence="11" id="KW-0206">Cytoskeleton</keyword>
<dbReference type="InterPro" id="IPR027417">
    <property type="entry name" value="P-loop_NTPase"/>
</dbReference>
<evidence type="ECO:0000256" key="6">
    <source>
        <dbReference type="ARBA" id="ARBA00022741"/>
    </source>
</evidence>
<evidence type="ECO:0000256" key="10">
    <source>
        <dbReference type="ARBA" id="ARBA00023175"/>
    </source>
</evidence>
<dbReference type="GO" id="GO:0008017">
    <property type="term" value="F:microtubule binding"/>
    <property type="evidence" value="ECO:0007669"/>
    <property type="project" value="InterPro"/>
</dbReference>
<feature type="compositionally biased region" description="Basic and acidic residues" evidence="16">
    <location>
        <begin position="1208"/>
        <end position="1223"/>
    </location>
</feature>
<accession>A0A2K1R3N7</accession>
<comment type="subcellular location">
    <subcellularLocation>
        <location evidence="1">Cytoplasm</location>
        <location evidence="1">Cytoskeleton</location>
    </subcellularLocation>
</comment>
<dbReference type="PANTHER" id="PTHR47970">
    <property type="entry name" value="KINESIN-LIKE PROTEIN KIF11"/>
    <property type="match status" value="1"/>
</dbReference>